<comment type="caution">
    <text evidence="1">The sequence shown here is derived from an EMBL/GenBank/DDBJ whole genome shotgun (WGS) entry which is preliminary data.</text>
</comment>
<proteinExistence type="predicted"/>
<reference evidence="1" key="1">
    <citation type="journal article" date="2020" name="mSystems">
        <title>Genome- and Community-Level Interaction Insights into Carbon Utilization and Element Cycling Functions of Hydrothermarchaeota in Hydrothermal Sediment.</title>
        <authorList>
            <person name="Zhou Z."/>
            <person name="Liu Y."/>
            <person name="Xu W."/>
            <person name="Pan J."/>
            <person name="Luo Z.H."/>
            <person name="Li M."/>
        </authorList>
    </citation>
    <scope>NUCLEOTIDE SEQUENCE [LARGE SCALE GENOMIC DNA]</scope>
    <source>
        <strain evidence="1">SpSt-361</strain>
    </source>
</reference>
<protein>
    <submittedName>
        <fullName evidence="1">Uncharacterized protein</fullName>
    </submittedName>
</protein>
<accession>A0A832DUF1</accession>
<name>A0A832DUF1_UNCKA</name>
<gene>
    <name evidence="1" type="ORF">ENR01_00360</name>
</gene>
<dbReference type="EMBL" id="DSPJ01000008">
    <property type="protein sequence ID" value="HEX61598.1"/>
    <property type="molecule type" value="Genomic_DNA"/>
</dbReference>
<dbReference type="AlphaFoldDB" id="A0A832DUF1"/>
<sequence length="158" mass="17082">MTSFGQGHTVMHRPLHLSPRQGTLLGLIWIAVQKNRERGQGAFVEAGLLGDLIFAAQSRGLVSPLANFLFDGTSSLPYLEAPSVRHALETLKDAGLLHISGGKSQPGRSEGQYIPETGGTIGFLGTSFFDLPTGIFRHLNVFGFADLVEEFTEGRDDE</sequence>
<evidence type="ECO:0000313" key="1">
    <source>
        <dbReference type="EMBL" id="HEX61598.1"/>
    </source>
</evidence>
<organism evidence="1">
    <name type="scientific">candidate division WWE3 bacterium</name>
    <dbReference type="NCBI Taxonomy" id="2053526"/>
    <lineage>
        <taxon>Bacteria</taxon>
        <taxon>Katanobacteria</taxon>
    </lineage>
</organism>